<evidence type="ECO:0000313" key="1">
    <source>
        <dbReference type="EMBL" id="AGF48650.1"/>
    </source>
</evidence>
<dbReference type="RefSeq" id="WP_015397334.1">
    <property type="nucleotide sequence ID" value="NC_020299.1"/>
</dbReference>
<evidence type="ECO:0008006" key="3">
    <source>
        <dbReference type="Google" id="ProtNLM"/>
    </source>
</evidence>
<keyword evidence="2" id="KW-1185">Reference proteome</keyword>
<name>M1M9M3_9PROT</name>
<accession>M1M9M3</accession>
<dbReference type="STRING" id="1208920.CONE_0112"/>
<dbReference type="eggNOG" id="COG3313">
    <property type="taxonomic scope" value="Bacteria"/>
</dbReference>
<dbReference type="EMBL" id="CP003805">
    <property type="protein sequence ID" value="AGF48650.1"/>
    <property type="molecule type" value="Genomic_DNA"/>
</dbReference>
<dbReference type="HOGENOM" id="CLU_162538_2_1_4"/>
<dbReference type="InterPro" id="IPR010710">
    <property type="entry name" value="DUF1289"/>
</dbReference>
<evidence type="ECO:0000313" key="2">
    <source>
        <dbReference type="Proteomes" id="UP000011541"/>
    </source>
</evidence>
<dbReference type="OrthoDB" id="5296987at2"/>
<gene>
    <name evidence="1" type="ORF">CONE_0112</name>
</gene>
<dbReference type="Pfam" id="PF06945">
    <property type="entry name" value="DUF1289"/>
    <property type="match status" value="1"/>
</dbReference>
<dbReference type="KEGG" id="kon:CONE_0112"/>
<sequence length="75" mass="8478">MIFINNPSVKDSENSILSVTDVPCVGICTTLFDDICRGCGRTLFEVSNWVILNNDEKLAVWNRIKSEGYPRKNNI</sequence>
<proteinExistence type="predicted"/>
<organism evidence="1 2">
    <name type="scientific">Candidatus Kinetoplastidibacterium stringomonadis TCC290E</name>
    <dbReference type="NCBI Taxonomy" id="1208920"/>
    <lineage>
        <taxon>Bacteria</taxon>
        <taxon>Pseudomonadati</taxon>
        <taxon>Pseudomonadota</taxon>
        <taxon>Betaproteobacteria</taxon>
        <taxon>Candidatus Kinetoplastidibacterium</taxon>
    </lineage>
</organism>
<dbReference type="AlphaFoldDB" id="M1M9M3"/>
<reference evidence="1 2" key="1">
    <citation type="journal article" date="2013" name="Genome Biol. Evol.">
        <title>Genome evolution and phylogenomic analysis of candidatus kinetoplastibacterium, the betaproteobacterial endosymbionts of strigomonas and angomonas.</title>
        <authorList>
            <person name="Alves J.M."/>
            <person name="Serrano M.G."/>
            <person name="Maia da Silva F."/>
            <person name="Voegtly L.J."/>
            <person name="Matveyev A.V."/>
            <person name="Teixeira M.M."/>
            <person name="Camargo E.P."/>
            <person name="Buck G.A."/>
        </authorList>
    </citation>
    <scope>NUCLEOTIDE SEQUENCE [LARGE SCALE GENOMIC DNA]</scope>
    <source>
        <strain evidence="1 2">TCC290E</strain>
    </source>
</reference>
<dbReference type="Proteomes" id="UP000011541">
    <property type="component" value="Chromosome"/>
</dbReference>
<protein>
    <recommendedName>
        <fullName evidence="3">Fe-S protein</fullName>
    </recommendedName>
</protein>
<dbReference type="PATRIC" id="fig|1208920.3.peg.650"/>